<dbReference type="OrthoDB" id="5402033at2759"/>
<feature type="region of interest" description="Disordered" evidence="1">
    <location>
        <begin position="144"/>
        <end position="171"/>
    </location>
</feature>
<proteinExistence type="predicted"/>
<dbReference type="AlphaFoldDB" id="A0A395SXZ9"/>
<organism evidence="2 3">
    <name type="scientific">Fusarium longipes</name>
    <dbReference type="NCBI Taxonomy" id="694270"/>
    <lineage>
        <taxon>Eukaryota</taxon>
        <taxon>Fungi</taxon>
        <taxon>Dikarya</taxon>
        <taxon>Ascomycota</taxon>
        <taxon>Pezizomycotina</taxon>
        <taxon>Sordariomycetes</taxon>
        <taxon>Hypocreomycetidae</taxon>
        <taxon>Hypocreales</taxon>
        <taxon>Nectriaceae</taxon>
        <taxon>Fusarium</taxon>
    </lineage>
</organism>
<dbReference type="STRING" id="694270.A0A395SXZ9"/>
<dbReference type="Proteomes" id="UP000266234">
    <property type="component" value="Unassembled WGS sequence"/>
</dbReference>
<evidence type="ECO:0000256" key="1">
    <source>
        <dbReference type="SAM" id="MobiDB-lite"/>
    </source>
</evidence>
<keyword evidence="3" id="KW-1185">Reference proteome</keyword>
<gene>
    <name evidence="2" type="ORF">FLONG3_4927</name>
</gene>
<protein>
    <submittedName>
        <fullName evidence="2">Uncharacterized protein</fullName>
    </submittedName>
</protein>
<feature type="compositionally biased region" description="Basic and acidic residues" evidence="1">
    <location>
        <begin position="144"/>
        <end position="154"/>
    </location>
</feature>
<sequence length="306" mass="35526">MSSSQVAGRTKTQARKSTGAKTTKIIWSKWINHQITFKDHNGKSAIMAWHAIEAQRVPTLPAWICYMVNPEISHGFNARKFCDSFEKDHTYYSEPFRYEFFFLPGATPEECVAHYHKELAARGTMWPQIRKAWAPIKEKRAAEREKCKRQKAEAGDSAQEPSDDENEECEHYDRSMDRYYAQDDEEPQANGPNEQNLPGLPWAKGSEVCGHRQWLLMCTDDEVKWGPAIPGRNEQALNIRVVKFDPVPFEEEEDRARWDPMEHPIVVKQDPELWFTCWASDRGHGTWANHSIYATQHATELGWETW</sequence>
<accession>A0A395SXZ9</accession>
<comment type="caution">
    <text evidence="2">The sequence shown here is derived from an EMBL/GenBank/DDBJ whole genome shotgun (WGS) entry which is preliminary data.</text>
</comment>
<dbReference type="EMBL" id="PXOG01000103">
    <property type="protein sequence ID" value="RGP76989.1"/>
    <property type="molecule type" value="Genomic_DNA"/>
</dbReference>
<name>A0A395SXZ9_9HYPO</name>
<feature type="region of interest" description="Disordered" evidence="1">
    <location>
        <begin position="1"/>
        <end position="20"/>
    </location>
</feature>
<evidence type="ECO:0000313" key="3">
    <source>
        <dbReference type="Proteomes" id="UP000266234"/>
    </source>
</evidence>
<evidence type="ECO:0000313" key="2">
    <source>
        <dbReference type="EMBL" id="RGP76989.1"/>
    </source>
</evidence>
<reference evidence="2 3" key="1">
    <citation type="journal article" date="2018" name="PLoS Pathog.">
        <title>Evolution of structural diversity of trichothecenes, a family of toxins produced by plant pathogenic and entomopathogenic fungi.</title>
        <authorList>
            <person name="Proctor R.H."/>
            <person name="McCormick S.P."/>
            <person name="Kim H.S."/>
            <person name="Cardoza R.E."/>
            <person name="Stanley A.M."/>
            <person name="Lindo L."/>
            <person name="Kelly A."/>
            <person name="Brown D.W."/>
            <person name="Lee T."/>
            <person name="Vaughan M.M."/>
            <person name="Alexander N.J."/>
            <person name="Busman M."/>
            <person name="Gutierrez S."/>
        </authorList>
    </citation>
    <scope>NUCLEOTIDE SEQUENCE [LARGE SCALE GENOMIC DNA]</scope>
    <source>
        <strain evidence="2 3">NRRL 20695</strain>
    </source>
</reference>